<comment type="caution">
    <text evidence="1">The sequence shown here is derived from an EMBL/GenBank/DDBJ whole genome shotgun (WGS) entry which is preliminary data.</text>
</comment>
<evidence type="ECO:0000313" key="2">
    <source>
        <dbReference type="Proteomes" id="UP001145114"/>
    </source>
</evidence>
<evidence type="ECO:0000313" key="1">
    <source>
        <dbReference type="EMBL" id="KAJ1673684.1"/>
    </source>
</evidence>
<dbReference type="Proteomes" id="UP001145114">
    <property type="component" value="Unassembled WGS sequence"/>
</dbReference>
<feature type="non-terminal residue" evidence="1">
    <location>
        <position position="1"/>
    </location>
</feature>
<proteinExistence type="predicted"/>
<gene>
    <name evidence="1" type="primary">BPL1_2</name>
    <name evidence="1" type="ORF">EV182_004763</name>
</gene>
<reference evidence="1" key="1">
    <citation type="submission" date="2022-06" db="EMBL/GenBank/DDBJ databases">
        <title>Phylogenomic reconstructions and comparative analyses of Kickxellomycotina fungi.</title>
        <authorList>
            <person name="Reynolds N.K."/>
            <person name="Stajich J.E."/>
            <person name="Barry K."/>
            <person name="Grigoriev I.V."/>
            <person name="Crous P."/>
            <person name="Smith M.E."/>
        </authorList>
    </citation>
    <scope>NUCLEOTIDE SEQUENCE</scope>
    <source>
        <strain evidence="1">RSA 2271</strain>
    </source>
</reference>
<name>A0ACC1HH86_9FUNG</name>
<accession>A0ACC1HH86</accession>
<protein>
    <submittedName>
        <fullName evidence="1">Biotin holocarboxylase synthetase</fullName>
    </submittedName>
</protein>
<keyword evidence="2" id="KW-1185">Reference proteome</keyword>
<dbReference type="EMBL" id="JAMZIH010006680">
    <property type="protein sequence ID" value="KAJ1673684.1"/>
    <property type="molecule type" value="Genomic_DNA"/>
</dbReference>
<sequence>VGVHRRAFIRQDPLVSGIVPDSAYLYFNGGGLFVGAHELDYRDGNRCGTDRDLLLPKQQQQQQQHEGTIVDVLADFPPDVPNPWNRSEILANATAIVGCRLGRGRAVLTGVHPEYNTLDLDPADYTTPYNRNLVEVLLAGDSDRKRLLYAMFRYLGFEPRRPEDTLASWYDLNGVPLQTPTFLTPIIVGGSDGGSADFGTKLKRLVDPNTGTFKDTGGDVAVVDPQDCGQYLDAAPIDITSSTPTVITCPPGVYPCNKATPHFNMADFAHQVQSKGLIAMGSWAMYTEVVTSTQTFLEK</sequence>
<organism evidence="1 2">
    <name type="scientific">Spiromyces aspiralis</name>
    <dbReference type="NCBI Taxonomy" id="68401"/>
    <lineage>
        <taxon>Eukaryota</taxon>
        <taxon>Fungi</taxon>
        <taxon>Fungi incertae sedis</taxon>
        <taxon>Zoopagomycota</taxon>
        <taxon>Kickxellomycotina</taxon>
        <taxon>Kickxellomycetes</taxon>
        <taxon>Kickxellales</taxon>
        <taxon>Kickxellaceae</taxon>
        <taxon>Spiromyces</taxon>
    </lineage>
</organism>